<protein>
    <recommendedName>
        <fullName evidence="4">Pre-toxin TG domain-containing protein</fullName>
    </recommendedName>
</protein>
<sequence>MLEPLRRYRRWITWWLLLVLLWASTPQALADWQQYTLPQSSVDILTGKTANANYANTQYLVWVPKSEPVQASDQHGTLQACVAPENQAAVAQRNDLTCVEKQLEEIKNGSFLSLSKKLQGLAAQAGFFQGFYEGAAQEIRDTVKLAITLVTKPDEVASSIAAVFQHPPLLLEALHTAGKQALENLVAFVCAPSYETGRAAGNLMGRITIMVLGAKGAKEVAKAVAESDAAAKAAGLGELGAIGNISVIDNDLFRGVTEAWRKHKDGHPKLDTLSHDGKLLYVVRENLLGKDNNQLVLRILNRPGKQMRNSKAIARKMALELAGTKKLPKAEPAELFKGKETGFPGEEPVLYKIPAENGEVITLRNFGGSIDESGPAWTIDIPKEMRPYEQFKEIKIERVPQEQK</sequence>
<proteinExistence type="predicted"/>
<evidence type="ECO:0000313" key="2">
    <source>
        <dbReference type="EMBL" id="MBU2787643.1"/>
    </source>
</evidence>
<feature type="chain" id="PRO_5042195237" description="Pre-toxin TG domain-containing protein" evidence="1">
    <location>
        <begin position="31"/>
        <end position="404"/>
    </location>
</feature>
<comment type="caution">
    <text evidence="2">The sequence shown here is derived from an EMBL/GenBank/DDBJ whole genome shotgun (WGS) entry which is preliminary data.</text>
</comment>
<dbReference type="EMBL" id="JAAXYO010000048">
    <property type="protein sequence ID" value="MBU2787643.1"/>
    <property type="molecule type" value="Genomic_DNA"/>
</dbReference>
<reference evidence="2" key="1">
    <citation type="journal article" date="2021" name="ISME J.">
        <title>Genomic evolution of the class Acidithiobacillia: deep-branching Proteobacteria living in extreme acidic conditions.</title>
        <authorList>
            <person name="Moya-Beltran A."/>
            <person name="Beard S."/>
            <person name="Rojas-Villalobos C."/>
            <person name="Issotta F."/>
            <person name="Gallardo Y."/>
            <person name="Ulloa R."/>
            <person name="Giaveno A."/>
            <person name="Degli Esposti M."/>
            <person name="Johnson D.B."/>
            <person name="Quatrini R."/>
        </authorList>
    </citation>
    <scope>NUCLEOTIDE SEQUENCE</scope>
    <source>
        <strain evidence="2">VAN18-1</strain>
    </source>
</reference>
<feature type="signal peptide" evidence="1">
    <location>
        <begin position="1"/>
        <end position="30"/>
    </location>
</feature>
<name>A0AAE2YPN0_9PROT</name>
<dbReference type="AlphaFoldDB" id="A0AAE2YPN0"/>
<evidence type="ECO:0008006" key="4">
    <source>
        <dbReference type="Google" id="ProtNLM"/>
    </source>
</evidence>
<dbReference type="RefSeq" id="WP_215885415.1">
    <property type="nucleotide sequence ID" value="NZ_JAAXYO010000048.1"/>
</dbReference>
<keyword evidence="1" id="KW-0732">Signal</keyword>
<evidence type="ECO:0000313" key="3">
    <source>
        <dbReference type="Proteomes" id="UP001197378"/>
    </source>
</evidence>
<evidence type="ECO:0000256" key="1">
    <source>
        <dbReference type="SAM" id="SignalP"/>
    </source>
</evidence>
<gene>
    <name evidence="2" type="ORF">HFQ13_05385</name>
</gene>
<keyword evidence="3" id="KW-1185">Reference proteome</keyword>
<organism evidence="2 3">
    <name type="scientific">Igneacidithiobacillus copahuensis</name>
    <dbReference type="NCBI Taxonomy" id="2724909"/>
    <lineage>
        <taxon>Bacteria</taxon>
        <taxon>Pseudomonadati</taxon>
        <taxon>Pseudomonadota</taxon>
        <taxon>Acidithiobacillia</taxon>
        <taxon>Acidithiobacillales</taxon>
        <taxon>Acidithiobacillaceae</taxon>
        <taxon>Igneacidithiobacillus</taxon>
    </lineage>
</organism>
<accession>A0AAE2YPN0</accession>
<dbReference type="Proteomes" id="UP001197378">
    <property type="component" value="Unassembled WGS sequence"/>
</dbReference>